<dbReference type="Proteomes" id="UP000326907">
    <property type="component" value="Unassembled WGS sequence"/>
</dbReference>
<name>A0A5N5ESV8_9ACTN</name>
<dbReference type="RefSeq" id="WP_151508868.1">
    <property type="nucleotide sequence ID" value="NZ_JBMVCA010000015.1"/>
</dbReference>
<evidence type="ECO:0000313" key="2">
    <source>
        <dbReference type="Proteomes" id="UP000326907"/>
    </source>
</evidence>
<accession>A0A5N5ESV8</accession>
<protein>
    <submittedName>
        <fullName evidence="1">Uncharacterized protein</fullName>
    </submittedName>
</protein>
<organism evidence="1 2">
    <name type="scientific">Streptomyces arboris</name>
    <dbReference type="NCBI Taxonomy" id="2600619"/>
    <lineage>
        <taxon>Bacteria</taxon>
        <taxon>Bacillati</taxon>
        <taxon>Actinomycetota</taxon>
        <taxon>Actinomycetes</taxon>
        <taxon>Kitasatosporales</taxon>
        <taxon>Streptomycetaceae</taxon>
        <taxon>Streptomyces</taxon>
    </lineage>
</organism>
<reference evidence="1 2" key="1">
    <citation type="submission" date="2019-09" db="EMBL/GenBank/DDBJ databases">
        <authorList>
            <person name="Liu P."/>
        </authorList>
    </citation>
    <scope>NUCLEOTIDE SEQUENCE [LARGE SCALE GENOMIC DNA]</scope>
    <source>
        <strain evidence="1 2">TRM68085</strain>
    </source>
</reference>
<comment type="caution">
    <text evidence="1">The sequence shown here is derived from an EMBL/GenBank/DDBJ whole genome shotgun (WGS) entry which is preliminary data.</text>
</comment>
<gene>
    <name evidence="1" type="ORF">F5983_02875</name>
</gene>
<proteinExistence type="predicted"/>
<evidence type="ECO:0000313" key="1">
    <source>
        <dbReference type="EMBL" id="KAB2593965.1"/>
    </source>
</evidence>
<dbReference type="EMBL" id="VYUA01000002">
    <property type="protein sequence ID" value="KAB2593965.1"/>
    <property type="molecule type" value="Genomic_DNA"/>
</dbReference>
<keyword evidence="2" id="KW-1185">Reference proteome</keyword>
<sequence>MPHRLHVRTRPVFAVNQGCHGVEVLWADGSAISTAADRLKAFLAGEHARLPEGPWLLMNGGDHLAPTGPGARIREAAFGAAATGA</sequence>
<dbReference type="AlphaFoldDB" id="A0A5N5ESV8"/>